<dbReference type="PANTHER" id="PTHR31954">
    <property type="entry name" value="CILIA- AND FLAGELLA-ASSOCIATED PROTEIN 157"/>
    <property type="match status" value="1"/>
</dbReference>
<comment type="subcellular location">
    <subcellularLocation>
        <location evidence="1">Cell projection</location>
        <location evidence="1">Cilium</location>
    </subcellularLocation>
</comment>
<evidence type="ECO:0000313" key="10">
    <source>
        <dbReference type="Proteomes" id="UP000019132"/>
    </source>
</evidence>
<evidence type="ECO:0000256" key="7">
    <source>
        <dbReference type="SAM" id="Coils"/>
    </source>
</evidence>
<feature type="coiled-coil region" evidence="7">
    <location>
        <begin position="258"/>
        <end position="285"/>
    </location>
</feature>
<evidence type="ECO:0000256" key="3">
    <source>
        <dbReference type="ARBA" id="ARBA00014087"/>
    </source>
</evidence>
<evidence type="ECO:0000256" key="2">
    <source>
        <dbReference type="ARBA" id="ARBA00010841"/>
    </source>
</evidence>
<evidence type="ECO:0000313" key="9">
    <source>
        <dbReference type="EnsemblProtists" id="PYU1_T013841"/>
    </source>
</evidence>
<reference evidence="10" key="1">
    <citation type="journal article" date="2010" name="Genome Biol.">
        <title>Genome sequence of the necrotrophic plant pathogen Pythium ultimum reveals original pathogenicity mechanisms and effector repertoire.</title>
        <authorList>
            <person name="Levesque C.A."/>
            <person name="Brouwer H."/>
            <person name="Cano L."/>
            <person name="Hamilton J.P."/>
            <person name="Holt C."/>
            <person name="Huitema E."/>
            <person name="Raffaele S."/>
            <person name="Robideau G.P."/>
            <person name="Thines M."/>
            <person name="Win J."/>
            <person name="Zerillo M.M."/>
            <person name="Beakes G.W."/>
            <person name="Boore J.L."/>
            <person name="Busam D."/>
            <person name="Dumas B."/>
            <person name="Ferriera S."/>
            <person name="Fuerstenberg S.I."/>
            <person name="Gachon C.M."/>
            <person name="Gaulin E."/>
            <person name="Govers F."/>
            <person name="Grenville-Briggs L."/>
            <person name="Horner N."/>
            <person name="Hostetler J."/>
            <person name="Jiang R.H."/>
            <person name="Johnson J."/>
            <person name="Krajaejun T."/>
            <person name="Lin H."/>
            <person name="Meijer H.J."/>
            <person name="Moore B."/>
            <person name="Morris P."/>
            <person name="Phuntmart V."/>
            <person name="Puiu D."/>
            <person name="Shetty J."/>
            <person name="Stajich J.E."/>
            <person name="Tripathy S."/>
            <person name="Wawra S."/>
            <person name="van West P."/>
            <person name="Whitty B.R."/>
            <person name="Coutinho P.M."/>
            <person name="Henrissat B."/>
            <person name="Martin F."/>
            <person name="Thomas P.D."/>
            <person name="Tyler B.M."/>
            <person name="De Vries R.P."/>
            <person name="Kamoun S."/>
            <person name="Yandell M."/>
            <person name="Tisserat N."/>
            <person name="Buell C.R."/>
        </authorList>
    </citation>
    <scope>NUCLEOTIDE SEQUENCE</scope>
    <source>
        <strain evidence="10">DAOM:BR144</strain>
    </source>
</reference>
<dbReference type="Proteomes" id="UP000019132">
    <property type="component" value="Unassembled WGS sequence"/>
</dbReference>
<evidence type="ECO:0000256" key="4">
    <source>
        <dbReference type="ARBA" id="ARBA00023054"/>
    </source>
</evidence>
<dbReference type="VEuPathDB" id="FungiDB:PYU1_G013812"/>
<feature type="compositionally biased region" description="Low complexity" evidence="8">
    <location>
        <begin position="528"/>
        <end position="539"/>
    </location>
</feature>
<keyword evidence="5" id="KW-0969">Cilium</keyword>
<dbReference type="eggNOG" id="ENOG502RWWS">
    <property type="taxonomic scope" value="Eukaryota"/>
</dbReference>
<proteinExistence type="inferred from homology"/>
<dbReference type="GO" id="GO:0036064">
    <property type="term" value="C:ciliary basal body"/>
    <property type="evidence" value="ECO:0007669"/>
    <property type="project" value="TreeGrafter"/>
</dbReference>
<dbReference type="EMBL" id="GL376595">
    <property type="status" value="NOT_ANNOTATED_CDS"/>
    <property type="molecule type" value="Genomic_DNA"/>
</dbReference>
<evidence type="ECO:0000256" key="8">
    <source>
        <dbReference type="SAM" id="MobiDB-lite"/>
    </source>
</evidence>
<keyword evidence="6" id="KW-0966">Cell projection</keyword>
<keyword evidence="10" id="KW-1185">Reference proteome</keyword>
<evidence type="ECO:0000256" key="5">
    <source>
        <dbReference type="ARBA" id="ARBA00023069"/>
    </source>
</evidence>
<name>K3X9E2_GLOUD</name>
<evidence type="ECO:0000256" key="1">
    <source>
        <dbReference type="ARBA" id="ARBA00004138"/>
    </source>
</evidence>
<keyword evidence="4 7" id="KW-0175">Coiled coil</keyword>
<dbReference type="STRING" id="431595.K3X9E2"/>
<feature type="region of interest" description="Disordered" evidence="8">
    <location>
        <begin position="525"/>
        <end position="544"/>
    </location>
</feature>
<dbReference type="EnsemblProtists" id="PYU1_T013841">
    <property type="protein sequence ID" value="PYU1_T013841"/>
    <property type="gene ID" value="PYU1_G013812"/>
</dbReference>
<reference evidence="9" key="3">
    <citation type="submission" date="2015-02" db="UniProtKB">
        <authorList>
            <consortium name="EnsemblProtists"/>
        </authorList>
    </citation>
    <scope>IDENTIFICATION</scope>
    <source>
        <strain evidence="9">DAOM BR144</strain>
    </source>
</reference>
<dbReference type="HOGENOM" id="CLU_428661_0_0_1"/>
<organism evidence="9 10">
    <name type="scientific">Globisporangium ultimum (strain ATCC 200006 / CBS 805.95 / DAOM BR144)</name>
    <name type="common">Pythium ultimum</name>
    <dbReference type="NCBI Taxonomy" id="431595"/>
    <lineage>
        <taxon>Eukaryota</taxon>
        <taxon>Sar</taxon>
        <taxon>Stramenopiles</taxon>
        <taxon>Oomycota</taxon>
        <taxon>Peronosporomycetes</taxon>
        <taxon>Pythiales</taxon>
        <taxon>Pythiaceae</taxon>
        <taxon>Globisporangium</taxon>
    </lineage>
</organism>
<evidence type="ECO:0000256" key="6">
    <source>
        <dbReference type="ARBA" id="ARBA00023273"/>
    </source>
</evidence>
<reference evidence="10" key="2">
    <citation type="submission" date="2010-04" db="EMBL/GenBank/DDBJ databases">
        <authorList>
            <person name="Buell R."/>
            <person name="Hamilton J."/>
            <person name="Hostetler J."/>
        </authorList>
    </citation>
    <scope>NUCLEOTIDE SEQUENCE [LARGE SCALE GENOMIC DNA]</scope>
    <source>
        <strain evidence="10">DAOM:BR144</strain>
    </source>
</reference>
<accession>K3X9E2</accession>
<dbReference type="InterPro" id="IPR038844">
    <property type="entry name" value="CFAP157"/>
</dbReference>
<dbReference type="AlphaFoldDB" id="K3X9E2"/>
<dbReference type="GO" id="GO:0008017">
    <property type="term" value="F:microtubule binding"/>
    <property type="evidence" value="ECO:0007669"/>
    <property type="project" value="TreeGrafter"/>
</dbReference>
<feature type="region of interest" description="Disordered" evidence="8">
    <location>
        <begin position="1"/>
        <end position="28"/>
    </location>
</feature>
<feature type="coiled-coil region" evidence="7">
    <location>
        <begin position="58"/>
        <end position="191"/>
    </location>
</feature>
<sequence length="606" mass="68771">MDEQMPASGDDGEGNAVGVDGHAASALPSGPPQITNAILSQAVLNAISQMDTKLAFDMMLLNEQMNTVDAENKCLKEENSFLKANLAKQTQEQHEMYHYFHGKLDQHVMLIANLEKEIAVAKQELEQAAIDHDVAMEEAQRDLQADIARANREIETLQHELKQLHVFAQQKQQIEAQTEGLEAQLAATIKQFGEEKLELERKSIFEKDRVKKEMLLRMKETKEELLLRTDDQLNTTTKRTMMENDHYMEELSFQSKETEKLLTRFQAMEEEVKRLRVKTKMLEENEAVMAKKNYYYQKILQKLQKKEEKVAIDAIIKEEKGIMQQQPLEKKGSGQSANLNDGGVNEEEIKRLKEHVDELEAVVRRTNEWVQVFQQEKQYLIAQQDEVIEFLSRTIQDAASEARSRRPDQIAVVTPTGATGKAIPNLTRMANKTTTMDELMAELPPLLPLDELSSEDTQFILQFLLEKMKIYQQRISYLFQPQHSIKHVSASTGRPPFVVENGNHRDVIAKQLGVELPPITSAVQQQPSSSALTNNISSSQMSPLKQKRKMFAQVSTSVAAAMEGAPDFKSTGDGDEPVQLLVEFIRFEQKPDEERNAVAIASEQPQ</sequence>
<dbReference type="OMA" id="MISELQY"/>
<dbReference type="PANTHER" id="PTHR31954:SF1">
    <property type="entry name" value="CILIA- AND FLAGELLA-ASSOCIATED PROTEIN 157"/>
    <property type="match status" value="1"/>
</dbReference>
<comment type="similarity">
    <text evidence="2">Belongs to the CFAP157 family.</text>
</comment>
<dbReference type="InParanoid" id="K3X9E2"/>
<protein>
    <recommendedName>
        <fullName evidence="3">Cilia- and flagella-associated protein 157</fullName>
    </recommendedName>
</protein>